<feature type="domain" description="J" evidence="8">
    <location>
        <begin position="30"/>
        <end position="95"/>
    </location>
</feature>
<dbReference type="Gramene" id="TVU17519">
    <property type="protein sequence ID" value="TVU17519"/>
    <property type="gene ID" value="EJB05_33559"/>
</dbReference>
<dbReference type="Proteomes" id="UP000324897">
    <property type="component" value="Chromosome 7"/>
</dbReference>
<dbReference type="SMART" id="SM00271">
    <property type="entry name" value="DnaJ"/>
    <property type="match status" value="1"/>
</dbReference>
<keyword evidence="2 7" id="KW-0732">Signal</keyword>
<comment type="caution">
    <text evidence="10">The sequence shown here is derived from an EMBL/GenBank/DDBJ whole genome shotgun (WGS) entry which is preliminary data.</text>
</comment>
<dbReference type="InterPro" id="IPR001623">
    <property type="entry name" value="DnaJ_domain"/>
</dbReference>
<dbReference type="CDD" id="cd06257">
    <property type="entry name" value="DnaJ"/>
    <property type="match status" value="1"/>
</dbReference>
<dbReference type="EMBL" id="RWGY01000364">
    <property type="protein sequence ID" value="TVU01966.1"/>
    <property type="molecule type" value="Genomic_DNA"/>
</dbReference>
<evidence type="ECO:0000256" key="4">
    <source>
        <dbReference type="ARBA" id="ARBA00023186"/>
    </source>
</evidence>
<dbReference type="InterPro" id="IPR018253">
    <property type="entry name" value="DnaJ_domain_CS"/>
</dbReference>
<comment type="subcellular location">
    <subcellularLocation>
        <location evidence="1">Endoplasmic reticulum</location>
    </subcellularLocation>
</comment>
<dbReference type="PRINTS" id="PR00625">
    <property type="entry name" value="JDOMAIN"/>
</dbReference>
<dbReference type="GO" id="GO:0051082">
    <property type="term" value="F:unfolded protein binding"/>
    <property type="evidence" value="ECO:0007669"/>
    <property type="project" value="InterPro"/>
</dbReference>
<feature type="signal peptide" evidence="7">
    <location>
        <begin position="1"/>
        <end position="25"/>
    </location>
</feature>
<dbReference type="InterPro" id="IPR002939">
    <property type="entry name" value="DnaJ_C"/>
</dbReference>
<evidence type="ECO:0000259" key="8">
    <source>
        <dbReference type="PROSITE" id="PS50076"/>
    </source>
</evidence>
<dbReference type="Pfam" id="PF00226">
    <property type="entry name" value="DnaJ"/>
    <property type="match status" value="1"/>
</dbReference>
<dbReference type="PANTHER" id="PTHR44298">
    <property type="entry name" value="DNAJ HOMOLOG SUBFAMILY B MEMBER 11"/>
    <property type="match status" value="1"/>
</dbReference>
<keyword evidence="4" id="KW-0143">Chaperone</keyword>
<reference evidence="10 11" key="1">
    <citation type="journal article" date="2019" name="Sci. Rep.">
        <title>A high-quality genome of Eragrostis curvula grass provides insights into Poaceae evolution and supports new strategies to enhance forage quality.</title>
        <authorList>
            <person name="Carballo J."/>
            <person name="Santos B.A.C.M."/>
            <person name="Zappacosta D."/>
            <person name="Garbus I."/>
            <person name="Selva J.P."/>
            <person name="Gallo C.A."/>
            <person name="Diaz A."/>
            <person name="Albertini E."/>
            <person name="Caccamo M."/>
            <person name="Echenique V."/>
        </authorList>
    </citation>
    <scope>NUCLEOTIDE SEQUENCE [LARGE SCALE GENOMIC DNA]</scope>
    <source>
        <strain evidence="11">cv. Victoria</strain>
        <tissue evidence="10">Leaf</tissue>
    </source>
</reference>
<dbReference type="PANTHER" id="PTHR44298:SF1">
    <property type="entry name" value="DNAJ HOMOLOG SUBFAMILY B MEMBER 11"/>
    <property type="match status" value="1"/>
</dbReference>
<dbReference type="EMBL" id="RWGY01000029">
    <property type="protein sequence ID" value="TVU17519.1"/>
    <property type="molecule type" value="Genomic_DNA"/>
</dbReference>
<evidence type="ECO:0000256" key="5">
    <source>
        <dbReference type="ARBA" id="ARBA00069679"/>
    </source>
</evidence>
<proteinExistence type="predicted"/>
<dbReference type="Gene3D" id="2.60.260.20">
    <property type="entry name" value="Urease metallochaperone UreE, N-terminal domain"/>
    <property type="match status" value="2"/>
</dbReference>
<evidence type="ECO:0000256" key="6">
    <source>
        <dbReference type="ARBA" id="ARBA00078644"/>
    </source>
</evidence>
<organism evidence="10 11">
    <name type="scientific">Eragrostis curvula</name>
    <name type="common">weeping love grass</name>
    <dbReference type="NCBI Taxonomy" id="38414"/>
    <lineage>
        <taxon>Eukaryota</taxon>
        <taxon>Viridiplantae</taxon>
        <taxon>Streptophyta</taxon>
        <taxon>Embryophyta</taxon>
        <taxon>Tracheophyta</taxon>
        <taxon>Spermatophyta</taxon>
        <taxon>Magnoliopsida</taxon>
        <taxon>Liliopsida</taxon>
        <taxon>Poales</taxon>
        <taxon>Poaceae</taxon>
        <taxon>PACMAD clade</taxon>
        <taxon>Chloridoideae</taxon>
        <taxon>Eragrostideae</taxon>
        <taxon>Eragrostidinae</taxon>
        <taxon>Eragrostis</taxon>
    </lineage>
</organism>
<evidence type="ECO:0000256" key="2">
    <source>
        <dbReference type="ARBA" id="ARBA00022729"/>
    </source>
</evidence>
<dbReference type="InterPro" id="IPR051736">
    <property type="entry name" value="DnaJ-B11-like"/>
</dbReference>
<dbReference type="InterPro" id="IPR008971">
    <property type="entry name" value="HSP40/DnaJ_pept-bd"/>
</dbReference>
<dbReference type="InterPro" id="IPR036869">
    <property type="entry name" value="J_dom_sf"/>
</dbReference>
<keyword evidence="11" id="KW-1185">Reference proteome</keyword>
<accession>A0A5J9U1C8</accession>
<protein>
    <recommendedName>
        <fullName evidence="5">DnaJ protein ERDJ3B</fullName>
    </recommendedName>
    <alternativeName>
        <fullName evidence="6">Endoplasmic reticulum dnaJ domain-containing protein 3B</fullName>
    </alternativeName>
</protein>
<dbReference type="GO" id="GO:0005788">
    <property type="term" value="C:endoplasmic reticulum lumen"/>
    <property type="evidence" value="ECO:0007669"/>
    <property type="project" value="UniProtKB-ARBA"/>
</dbReference>
<dbReference type="GO" id="GO:0006457">
    <property type="term" value="P:protein folding"/>
    <property type="evidence" value="ECO:0007669"/>
    <property type="project" value="InterPro"/>
</dbReference>
<name>A0A5J9U1C8_9POAL</name>
<feature type="chain" id="PRO_5044097414" description="DnaJ protein ERDJ3B" evidence="7">
    <location>
        <begin position="26"/>
        <end position="324"/>
    </location>
</feature>
<evidence type="ECO:0000313" key="11">
    <source>
        <dbReference type="Proteomes" id="UP000324897"/>
    </source>
</evidence>
<evidence type="ECO:0000313" key="10">
    <source>
        <dbReference type="EMBL" id="TVU17519.1"/>
    </source>
</evidence>
<dbReference type="SUPFAM" id="SSF46565">
    <property type="entry name" value="Chaperone J-domain"/>
    <property type="match status" value="1"/>
</dbReference>
<dbReference type="PROSITE" id="PS50076">
    <property type="entry name" value="DNAJ_2"/>
    <property type="match status" value="1"/>
</dbReference>
<dbReference type="OrthoDB" id="550424at2759"/>
<gene>
    <name evidence="10" type="ORF">EJB05_33559</name>
    <name evidence="9" type="ORF">EJB05_52560</name>
</gene>
<keyword evidence="3" id="KW-0256">Endoplasmic reticulum</keyword>
<sequence length="324" mass="36220">MAAPGRGGAARVAAAFLVLLHLVAAIAGKSYYDVLQVPKGASEDQIKRSYRKLALKYHPDKNPDNEEANKRFAEINNAYEVLTDQEKRKIYDRYGEEGLKQYQGGRGGGGGGMNFQDIFSSFFGGGGGMEEEEEQIIKGDEVIVELEASLEDLYMGGSLKVWREKNVIKPAAGKRKCNCRNEVYHRQIGPGMYQQMTQEVCDQCPNVKYVREGDFLTVDIEKGMQEGQEVLFFEEGEPKIDGESGDLKVQALVGFEKTIKHLDNHLVEIGTKGITKPKEVRKYKGEGMPLYQSNKKGDLYVTFEVLFPKTLTDDQKAKLKEVLA</sequence>
<dbReference type="Gene3D" id="1.10.287.110">
    <property type="entry name" value="DnaJ domain"/>
    <property type="match status" value="1"/>
</dbReference>
<dbReference type="FunFam" id="2.60.260.20:FF:000013">
    <property type="entry name" value="DnaJ subfamily B member 11"/>
    <property type="match status" value="1"/>
</dbReference>
<dbReference type="CDD" id="cd10747">
    <property type="entry name" value="DnaJ_C"/>
    <property type="match status" value="1"/>
</dbReference>
<evidence type="ECO:0000313" key="9">
    <source>
        <dbReference type="EMBL" id="TVU01966.1"/>
    </source>
</evidence>
<dbReference type="AlphaFoldDB" id="A0A5J9U1C8"/>
<evidence type="ECO:0000256" key="3">
    <source>
        <dbReference type="ARBA" id="ARBA00022824"/>
    </source>
</evidence>
<dbReference type="FunFam" id="1.10.287.110:FF:000062">
    <property type="entry name" value="DnaJ protein ERDJ3B"/>
    <property type="match status" value="1"/>
</dbReference>
<evidence type="ECO:0000256" key="1">
    <source>
        <dbReference type="ARBA" id="ARBA00004240"/>
    </source>
</evidence>
<dbReference type="PROSITE" id="PS00636">
    <property type="entry name" value="DNAJ_1"/>
    <property type="match status" value="1"/>
</dbReference>
<dbReference type="Pfam" id="PF01556">
    <property type="entry name" value="DnaJ_C"/>
    <property type="match status" value="1"/>
</dbReference>
<evidence type="ECO:0000256" key="7">
    <source>
        <dbReference type="SAM" id="SignalP"/>
    </source>
</evidence>
<dbReference type="Gramene" id="TVU01966">
    <property type="protein sequence ID" value="TVU01966"/>
    <property type="gene ID" value="EJB05_52560"/>
</dbReference>
<dbReference type="SUPFAM" id="SSF49493">
    <property type="entry name" value="HSP40/DnaJ peptide-binding domain"/>
    <property type="match status" value="2"/>
</dbReference>